<evidence type="ECO:0000259" key="4">
    <source>
        <dbReference type="Pfam" id="PF12333"/>
    </source>
</evidence>
<proteinExistence type="inferred from homology"/>
<name>A0A8S3YQW8_9EUPU</name>
<gene>
    <name evidence="5" type="ORF">CUNI_LOCUS4426</name>
</gene>
<comment type="caution">
    <text evidence="5">The sequence shown here is derived from an EMBL/GenBank/DDBJ whole genome shotgun (WGS) entry which is preliminary data.</text>
</comment>
<dbReference type="EMBL" id="CAJHNH020000621">
    <property type="protein sequence ID" value="CAG5118868.1"/>
    <property type="molecule type" value="Genomic_DNA"/>
</dbReference>
<evidence type="ECO:0000256" key="2">
    <source>
        <dbReference type="ARBA" id="ARBA00006427"/>
    </source>
</evidence>
<dbReference type="PANTHER" id="PTHR16056">
    <property type="entry name" value="REGULATOR OF MICROTUBULE DYNAMICS PROTEIN"/>
    <property type="match status" value="1"/>
</dbReference>
<dbReference type="PANTHER" id="PTHR16056:SF2">
    <property type="entry name" value="TESTIS-EXPRESSED PROTEIN 10"/>
    <property type="match status" value="1"/>
</dbReference>
<evidence type="ECO:0000313" key="5">
    <source>
        <dbReference type="EMBL" id="CAG5118868.1"/>
    </source>
</evidence>
<dbReference type="SUPFAM" id="SSF48371">
    <property type="entry name" value="ARM repeat"/>
    <property type="match status" value="1"/>
</dbReference>
<dbReference type="GO" id="GO:0071339">
    <property type="term" value="C:MLL1 complex"/>
    <property type="evidence" value="ECO:0007669"/>
    <property type="project" value="TreeGrafter"/>
</dbReference>
<dbReference type="Proteomes" id="UP000678393">
    <property type="component" value="Unassembled WGS sequence"/>
</dbReference>
<dbReference type="Pfam" id="PF12333">
    <property type="entry name" value="Ipi1_N"/>
    <property type="match status" value="1"/>
</dbReference>
<reference evidence="5" key="1">
    <citation type="submission" date="2021-04" db="EMBL/GenBank/DDBJ databases">
        <authorList>
            <consortium name="Molecular Ecology Group"/>
        </authorList>
    </citation>
    <scope>NUCLEOTIDE SEQUENCE</scope>
</reference>
<evidence type="ECO:0000256" key="3">
    <source>
        <dbReference type="ARBA" id="ARBA00023242"/>
    </source>
</evidence>
<feature type="domain" description="Pre-rRNA-processing protein Ipi1 N-terminal" evidence="4">
    <location>
        <begin position="156"/>
        <end position="246"/>
    </location>
</feature>
<evidence type="ECO:0000313" key="6">
    <source>
        <dbReference type="Proteomes" id="UP000678393"/>
    </source>
</evidence>
<dbReference type="InterPro" id="IPR011989">
    <property type="entry name" value="ARM-like"/>
</dbReference>
<accession>A0A8S3YQW8</accession>
<dbReference type="AlphaFoldDB" id="A0A8S3YQW8"/>
<dbReference type="Gene3D" id="1.25.10.10">
    <property type="entry name" value="Leucine-rich Repeat Variant"/>
    <property type="match status" value="1"/>
</dbReference>
<keyword evidence="6" id="KW-1185">Reference proteome</keyword>
<comment type="similarity">
    <text evidence="2">Belongs to the IPI1/TEX10 family.</text>
</comment>
<protein>
    <recommendedName>
        <fullName evidence="4">Pre-rRNA-processing protein Ipi1 N-terminal domain-containing protein</fullName>
    </recommendedName>
</protein>
<dbReference type="InterPro" id="IPR016024">
    <property type="entry name" value="ARM-type_fold"/>
</dbReference>
<dbReference type="OrthoDB" id="361362at2759"/>
<comment type="subcellular location">
    <subcellularLocation>
        <location evidence="1">Nucleus</location>
    </subcellularLocation>
</comment>
<dbReference type="InterPro" id="IPR024679">
    <property type="entry name" value="Ipi1_N"/>
</dbReference>
<sequence>MPKSKKKKTRDFQKVKLKVGKKLPKGENVTNLSFKTKQIQLTQRIKEDAGRDSVTKKKLIAQDLLRQCDHHSSSARVNALSGLKELWLNNSADLMVPTNVHGYGEILKKLSSLLIDNEAVVRHTAINLFKVMLTKLSSKTPGDKRSNKLEGRLYSHIHAYLCCAMNHIHEDIKLDALVLFDTLLNLFPQLMVQQTGDLLKNLVGLIASPAYLGAKGDSTTQRLSLNPDSKLPAMKFRAQVLIRMKRTFMEALEDQVRNRGLGEFPSKSSKDVTWSLHRDHAGPNTKEDTCLLKESYDGNSRFSFMFLGGCHELDEYITKPSSLDAFMKMSVPVLLQCWREAHASVTNSDLDNLVSADSVEVMSLIACVIQLMFVLSVSPQRTDSSTVSSDVYIVSPEILVKNYQQDFEKLLFNDFPYSVQVHTPVAKKRKKNKTHQFVDTGASQSSLVALNLAICDIMSSFCVDAKFKPSSSYLQKMEAFLVRSLQKSPSLEQSKILSRILKNVFSNAHIHTSFTKAYSAALKFYLSCLSKSPQKQLFYHLFSFMGKTWDGWKRDNSSAGPACRYTHNNDISDVLEQFFSNLPHLLLEVASLENQRQWVSDILTLMTHGHVRNCSQTFHDSFVATLGSILDPQKAVLTSADESIQKKLFSLLALGTPLHQDHLKQILYLIRRPSGKPVLHHRKSCSIVSHAIYSIISCIRNNIPLASQDEFNNMSPEKHNQLSDYLRFMFSLQIGMTGEELDALSPPESTSADSDRLFIVDFTLEGDQWERHVEIASIVARELSSFYIPAMPSKRYLQTFTFFSNLEELWKQTFINRSRVHILSAYSLIQFFHQATLPHIVEKPGAEFYELASRIVASVLTSIHCQDSGLSEQMAWQLKSDVLQCVTADGCLLDLVMKLLVGRSRDVSSSSVDREASKAAECFLLLDENIQLKLKEKTDSEEAQVSSAVEVS</sequence>
<keyword evidence="3" id="KW-0539">Nucleus</keyword>
<organism evidence="5 6">
    <name type="scientific">Candidula unifasciata</name>
    <dbReference type="NCBI Taxonomy" id="100452"/>
    <lineage>
        <taxon>Eukaryota</taxon>
        <taxon>Metazoa</taxon>
        <taxon>Spiralia</taxon>
        <taxon>Lophotrochozoa</taxon>
        <taxon>Mollusca</taxon>
        <taxon>Gastropoda</taxon>
        <taxon>Heterobranchia</taxon>
        <taxon>Euthyneura</taxon>
        <taxon>Panpulmonata</taxon>
        <taxon>Eupulmonata</taxon>
        <taxon>Stylommatophora</taxon>
        <taxon>Helicina</taxon>
        <taxon>Helicoidea</taxon>
        <taxon>Geomitridae</taxon>
        <taxon>Candidula</taxon>
    </lineage>
</organism>
<evidence type="ECO:0000256" key="1">
    <source>
        <dbReference type="ARBA" id="ARBA00004123"/>
    </source>
</evidence>